<organism evidence="11 12">
    <name type="scientific">Falsiroseomonas stagni DSM 19981</name>
    <dbReference type="NCBI Taxonomy" id="1123062"/>
    <lineage>
        <taxon>Bacteria</taxon>
        <taxon>Pseudomonadati</taxon>
        <taxon>Pseudomonadota</taxon>
        <taxon>Alphaproteobacteria</taxon>
        <taxon>Acetobacterales</taxon>
        <taxon>Roseomonadaceae</taxon>
        <taxon>Falsiroseomonas</taxon>
    </lineage>
</organism>
<evidence type="ECO:0000256" key="1">
    <source>
        <dbReference type="ARBA" id="ARBA00004365"/>
    </source>
</evidence>
<accession>A0A1I3X670</accession>
<feature type="region of interest" description="Disordered" evidence="8">
    <location>
        <begin position="34"/>
        <end position="57"/>
    </location>
</feature>
<keyword evidence="5 7" id="KW-0964">Secreted</keyword>
<evidence type="ECO:0000256" key="7">
    <source>
        <dbReference type="RuleBase" id="RU362065"/>
    </source>
</evidence>
<dbReference type="EMBL" id="FOSQ01000001">
    <property type="protein sequence ID" value="SFK15113.1"/>
    <property type="molecule type" value="Genomic_DNA"/>
</dbReference>
<evidence type="ECO:0000259" key="9">
    <source>
        <dbReference type="Pfam" id="PF06429"/>
    </source>
</evidence>
<evidence type="ECO:0000313" key="11">
    <source>
        <dbReference type="EMBL" id="SFK15113.1"/>
    </source>
</evidence>
<comment type="similarity">
    <text evidence="3 7">Belongs to the flagella basal body rod proteins family.</text>
</comment>
<keyword evidence="11" id="KW-0966">Cell projection</keyword>
<evidence type="ECO:0000313" key="12">
    <source>
        <dbReference type="Proteomes" id="UP000199473"/>
    </source>
</evidence>
<dbReference type="OrthoDB" id="7181295at2"/>
<evidence type="ECO:0000256" key="3">
    <source>
        <dbReference type="ARBA" id="ARBA00009677"/>
    </source>
</evidence>
<dbReference type="RefSeq" id="WP_092953670.1">
    <property type="nucleotide sequence ID" value="NZ_FOSQ01000001.1"/>
</dbReference>
<keyword evidence="12" id="KW-1185">Reference proteome</keyword>
<dbReference type="InterPro" id="IPR010930">
    <property type="entry name" value="Flg_bb/hook_C_dom"/>
</dbReference>
<dbReference type="InterPro" id="IPR053927">
    <property type="entry name" value="FlgK_helical"/>
</dbReference>
<evidence type="ECO:0000256" key="4">
    <source>
        <dbReference type="ARBA" id="ARBA00016244"/>
    </source>
</evidence>
<reference evidence="11 12" key="1">
    <citation type="submission" date="2016-10" db="EMBL/GenBank/DDBJ databases">
        <authorList>
            <person name="de Groot N.N."/>
        </authorList>
    </citation>
    <scope>NUCLEOTIDE SEQUENCE [LARGE SCALE GENOMIC DNA]</scope>
    <source>
        <strain evidence="11 12">DSM 19981</strain>
    </source>
</reference>
<dbReference type="GO" id="GO:0005198">
    <property type="term" value="F:structural molecule activity"/>
    <property type="evidence" value="ECO:0007669"/>
    <property type="project" value="UniProtKB-UniRule"/>
</dbReference>
<dbReference type="PANTHER" id="PTHR30033:SF2">
    <property type="entry name" value="FLAGELLAR HOOK PROTEIN"/>
    <property type="match status" value="1"/>
</dbReference>
<dbReference type="PRINTS" id="PR01005">
    <property type="entry name" value="FLGHOOKAP1"/>
</dbReference>
<dbReference type="GO" id="GO:0009424">
    <property type="term" value="C:bacterial-type flagellum hook"/>
    <property type="evidence" value="ECO:0007669"/>
    <property type="project" value="UniProtKB-UniRule"/>
</dbReference>
<dbReference type="GO" id="GO:0044780">
    <property type="term" value="P:bacterial-type flagellum assembly"/>
    <property type="evidence" value="ECO:0007669"/>
    <property type="project" value="InterPro"/>
</dbReference>
<dbReference type="GO" id="GO:0005576">
    <property type="term" value="C:extracellular region"/>
    <property type="evidence" value="ECO:0007669"/>
    <property type="project" value="UniProtKB-SubCell"/>
</dbReference>
<evidence type="ECO:0000256" key="6">
    <source>
        <dbReference type="ARBA" id="ARBA00023143"/>
    </source>
</evidence>
<evidence type="ECO:0000256" key="5">
    <source>
        <dbReference type="ARBA" id="ARBA00022525"/>
    </source>
</evidence>
<evidence type="ECO:0000256" key="8">
    <source>
        <dbReference type="SAM" id="MobiDB-lite"/>
    </source>
</evidence>
<dbReference type="Pfam" id="PF06429">
    <property type="entry name" value="Flg_bbr_C"/>
    <property type="match status" value="1"/>
</dbReference>
<gene>
    <name evidence="7" type="primary">flgK</name>
    <name evidence="11" type="ORF">SAMN02745775_10117</name>
</gene>
<keyword evidence="6 7" id="KW-0975">Bacterial flagellum</keyword>
<dbReference type="AlphaFoldDB" id="A0A1I3X670"/>
<keyword evidence="11" id="KW-0969">Cilium</keyword>
<keyword evidence="11" id="KW-0282">Flagellum</keyword>
<proteinExistence type="inferred from homology"/>
<protein>
    <recommendedName>
        <fullName evidence="4 7">Flagellar hook-associated protein 1</fullName>
        <shortName evidence="7">HAP1</shortName>
    </recommendedName>
</protein>
<feature type="domain" description="Flagellar hook-associated protein FlgK helical" evidence="10">
    <location>
        <begin position="97"/>
        <end position="305"/>
    </location>
</feature>
<evidence type="ECO:0000259" key="10">
    <source>
        <dbReference type="Pfam" id="PF22638"/>
    </source>
</evidence>
<dbReference type="InterPro" id="IPR002371">
    <property type="entry name" value="FlgK"/>
</dbReference>
<dbReference type="PANTHER" id="PTHR30033">
    <property type="entry name" value="FLAGELLAR HOOK-ASSOCIATED PROTEIN 1"/>
    <property type="match status" value="1"/>
</dbReference>
<evidence type="ECO:0000256" key="2">
    <source>
        <dbReference type="ARBA" id="ARBA00004613"/>
    </source>
</evidence>
<feature type="domain" description="Flagellar basal-body/hook protein C-terminal" evidence="9">
    <location>
        <begin position="455"/>
        <end position="490"/>
    </location>
</feature>
<dbReference type="STRING" id="1123062.SAMN02745775_10117"/>
<name>A0A1I3X670_9PROT</name>
<dbReference type="Pfam" id="PF22638">
    <property type="entry name" value="FlgK_D1"/>
    <property type="match status" value="1"/>
</dbReference>
<dbReference type="Proteomes" id="UP000199473">
    <property type="component" value="Unassembled WGS sequence"/>
</dbReference>
<dbReference type="SUPFAM" id="SSF64518">
    <property type="entry name" value="Phase 1 flagellin"/>
    <property type="match status" value="1"/>
</dbReference>
<comment type="subcellular location">
    <subcellularLocation>
        <location evidence="1 7">Bacterial flagellum</location>
    </subcellularLocation>
    <subcellularLocation>
        <location evidence="2 7">Secreted</location>
    </subcellularLocation>
</comment>
<sequence length="494" mass="50619">MSLESALLRATAGIRVTSRQMEATSQNVANAGVEGYTRKTVRGEQSDAGVRSSTPQRDVDRALRSEARGARGEAAAAALRAGVLGPLAELEGAPADGASIGGRIGALRDRLTELRANPNDTAAQGEALGVAEDVATQLNDLSAAVTRARQSVQDGIRADVDTANSLLRNVAALDQQARGMRSAGLDDSGLLDRRDAAIGQLSDLIGVTPAEGQDGTLTLILQGGAVLPLDEKGSPLGIADTVVAPGSYHGAPDGTLPGLTLNGVPLSDVPRGGRIGAGLELRDETLPRMTAELDTLAATMAGRLREQGLTLFTDSNGAAPPASGSAQSVGFAQRMMVNPDVKAAPALLRDGTSDVPAFPPNPNGQAGYTKLLDRVLDFAFGNQRAAGVPHTPIPGTGLGPGGTLASSFSPPRALLDYAAALTSAHATEAGEATAEETTTATLATQINALVQKREGVDVDAEMASMVTLQNAYTANARVISAIQSMWDALMGMVR</sequence>